<evidence type="ECO:0000313" key="4">
    <source>
        <dbReference type="EMBL" id="MBW7466821.1"/>
    </source>
</evidence>
<keyword evidence="5" id="KW-1185">Reference proteome</keyword>
<feature type="signal peptide" evidence="2">
    <location>
        <begin position="1"/>
        <end position="21"/>
    </location>
</feature>
<proteinExistence type="predicted"/>
<feature type="domain" description="LysM" evidence="3">
    <location>
        <begin position="42"/>
        <end position="85"/>
    </location>
</feature>
<gene>
    <name evidence="4" type="ORF">K0O23_07055</name>
</gene>
<dbReference type="InterPro" id="IPR018392">
    <property type="entry name" value="LysM"/>
</dbReference>
<evidence type="ECO:0000256" key="1">
    <source>
        <dbReference type="SAM" id="MobiDB-lite"/>
    </source>
</evidence>
<reference evidence="4 5" key="1">
    <citation type="journal article" date="2016" name="Int. J. Syst. Evol. Microbiol.">
        <title>Pontibacter aydingkolensis sp. nov., isolated from soil of a salt lake.</title>
        <authorList>
            <person name="Osman G."/>
            <person name="Zhang T."/>
            <person name="Lou K."/>
            <person name="Gao Y."/>
            <person name="Chang W."/>
            <person name="Lin Q."/>
            <person name="Yang H.M."/>
            <person name="Huo X.D."/>
            <person name="Wang N."/>
        </authorList>
    </citation>
    <scope>NUCLEOTIDE SEQUENCE [LARGE SCALE GENOMIC DNA]</scope>
    <source>
        <strain evidence="4 5">KACC 19255</strain>
    </source>
</reference>
<dbReference type="Gene3D" id="3.10.350.10">
    <property type="entry name" value="LysM domain"/>
    <property type="match status" value="2"/>
</dbReference>
<feature type="domain" description="LysM" evidence="3">
    <location>
        <begin position="123"/>
        <end position="166"/>
    </location>
</feature>
<comment type="caution">
    <text evidence="4">The sequence shown here is derived from an EMBL/GenBank/DDBJ whole genome shotgun (WGS) entry which is preliminary data.</text>
</comment>
<dbReference type="Gene3D" id="2.40.40.10">
    <property type="entry name" value="RlpA-like domain"/>
    <property type="match status" value="1"/>
</dbReference>
<dbReference type="PROSITE" id="PS51782">
    <property type="entry name" value="LYSM"/>
    <property type="match status" value="2"/>
</dbReference>
<evidence type="ECO:0000259" key="3">
    <source>
        <dbReference type="PROSITE" id="PS51782"/>
    </source>
</evidence>
<organism evidence="4 5">
    <name type="scientific">Pontibacter aydingkolensis</name>
    <dbReference type="NCBI Taxonomy" id="1911536"/>
    <lineage>
        <taxon>Bacteria</taxon>
        <taxon>Pseudomonadati</taxon>
        <taxon>Bacteroidota</taxon>
        <taxon>Cytophagia</taxon>
        <taxon>Cytophagales</taxon>
        <taxon>Hymenobacteraceae</taxon>
        <taxon>Pontibacter</taxon>
    </lineage>
</organism>
<dbReference type="Pfam" id="PF01476">
    <property type="entry name" value="LysM"/>
    <property type="match status" value="2"/>
</dbReference>
<dbReference type="PANTHER" id="PTHR33734:SF22">
    <property type="entry name" value="MEMBRANE-BOUND LYTIC MUREIN TRANSGLYCOSYLASE D"/>
    <property type="match status" value="1"/>
</dbReference>
<name>A0ABS7CSK2_9BACT</name>
<dbReference type="RefSeq" id="WP_219876699.1">
    <property type="nucleotide sequence ID" value="NZ_JAHYXK010000004.1"/>
</dbReference>
<dbReference type="InterPro" id="IPR036908">
    <property type="entry name" value="RlpA-like_sf"/>
</dbReference>
<feature type="compositionally biased region" description="Low complexity" evidence="1">
    <location>
        <begin position="193"/>
        <end position="222"/>
    </location>
</feature>
<dbReference type="CDD" id="cd00118">
    <property type="entry name" value="LysM"/>
    <property type="match status" value="2"/>
</dbReference>
<dbReference type="EMBL" id="JAHYXK010000004">
    <property type="protein sequence ID" value="MBW7466821.1"/>
    <property type="molecule type" value="Genomic_DNA"/>
</dbReference>
<dbReference type="PANTHER" id="PTHR33734">
    <property type="entry name" value="LYSM DOMAIN-CONTAINING GPI-ANCHORED PROTEIN 2"/>
    <property type="match status" value="1"/>
</dbReference>
<sequence length="331" mass="35547">MVRSLLVALVAVPLLSFSANAFEVTAVRDSVGVERKNGKLFVQHKVEPKETLYALSRKYNTPVAQIVEANPHVQSSIKIGEIVLIPRKYSSASSTVVASAAKTTPAAPAASNRTYTVNNAGNKLHTVEPKQTLYSISRQHNITVEDIKLWNNLKDNSISVGSELVVGKGMATPTKKPVYTPEPDDEMTKTKPAAETAVASTSNTSTPVTTTASTATTTPATTVAANERVEEAPEEENPASGVKKIIESGMAEMIDPKADTNKYLALHKSAPVGTIMQVKNAMNGQVVYVRVIGKLPETGANDKVVVRISKKAYQKLGAVDQKFRVEVSYMP</sequence>
<keyword evidence="2" id="KW-0732">Signal</keyword>
<feature type="chain" id="PRO_5045444431" evidence="2">
    <location>
        <begin position="22"/>
        <end position="331"/>
    </location>
</feature>
<accession>A0ABS7CSK2</accession>
<evidence type="ECO:0000256" key="2">
    <source>
        <dbReference type="SAM" id="SignalP"/>
    </source>
</evidence>
<dbReference type="SUPFAM" id="SSF54106">
    <property type="entry name" value="LysM domain"/>
    <property type="match status" value="2"/>
</dbReference>
<dbReference type="SMART" id="SM00257">
    <property type="entry name" value="LysM"/>
    <property type="match status" value="2"/>
</dbReference>
<dbReference type="Proteomes" id="UP000813018">
    <property type="component" value="Unassembled WGS sequence"/>
</dbReference>
<protein>
    <submittedName>
        <fullName evidence="4">LysM peptidoglycan-binding domain-containing protein</fullName>
    </submittedName>
</protein>
<feature type="region of interest" description="Disordered" evidence="1">
    <location>
        <begin position="171"/>
        <end position="222"/>
    </location>
</feature>
<dbReference type="InterPro" id="IPR036779">
    <property type="entry name" value="LysM_dom_sf"/>
</dbReference>
<evidence type="ECO:0000313" key="5">
    <source>
        <dbReference type="Proteomes" id="UP000813018"/>
    </source>
</evidence>